<dbReference type="KEGG" id="nkf:Nkreftii_001267"/>
<dbReference type="InterPro" id="IPR013325">
    <property type="entry name" value="RNA_pol_sigma_r2"/>
</dbReference>
<dbReference type="InterPro" id="IPR013324">
    <property type="entry name" value="RNA_pol_sigma_r3/r4-like"/>
</dbReference>
<dbReference type="Pfam" id="PF08281">
    <property type="entry name" value="Sigma70_r4_2"/>
    <property type="match status" value="1"/>
</dbReference>
<name>A0A7S8FCW0_9BACT</name>
<dbReference type="PANTHER" id="PTHR43133">
    <property type="entry name" value="RNA POLYMERASE ECF-TYPE SIGMA FACTO"/>
    <property type="match status" value="1"/>
</dbReference>
<sequence>MRTESLNLVEVESTVSRDGRGLVDDPIALTYAQIAYLFHQYREELTRRLIGMVKSRETAADLVQDTYLRLLRLGNQHVVEQPRALLHKIATNLAIDHLRKEKHSVPGIDGLDTAMAVPSHGPSPERELLGKQRFRLFMRAIEHLPPRTREAFLLCRVYGYSYREIATRMNISESGVEKLLMRALDWSCQALETIDDTE</sequence>
<dbReference type="SUPFAM" id="SSF88946">
    <property type="entry name" value="Sigma2 domain of RNA polymerase sigma factors"/>
    <property type="match status" value="1"/>
</dbReference>
<proteinExistence type="inferred from homology"/>
<organism evidence="7 8">
    <name type="scientific">Candidatus Nitrospira kreftii</name>
    <dbReference type="NCBI Taxonomy" id="2652173"/>
    <lineage>
        <taxon>Bacteria</taxon>
        <taxon>Pseudomonadati</taxon>
        <taxon>Nitrospirota</taxon>
        <taxon>Nitrospiria</taxon>
        <taxon>Nitrospirales</taxon>
        <taxon>Nitrospiraceae</taxon>
        <taxon>Nitrospira</taxon>
    </lineage>
</organism>
<evidence type="ECO:0000256" key="4">
    <source>
        <dbReference type="ARBA" id="ARBA00023163"/>
    </source>
</evidence>
<dbReference type="InterPro" id="IPR039425">
    <property type="entry name" value="RNA_pol_sigma-70-like"/>
</dbReference>
<reference evidence="7 8" key="1">
    <citation type="journal article" date="2020" name="ISME J.">
        <title>Enrichment and physiological characterization of a novel comammox Nitrospira indicates ammonium inhibition of complete nitrification.</title>
        <authorList>
            <person name="Sakoula D."/>
            <person name="Koch H."/>
            <person name="Frank J."/>
            <person name="Jetten M.S.M."/>
            <person name="van Kessel M.A.H.J."/>
            <person name="Lucker S."/>
        </authorList>
    </citation>
    <scope>NUCLEOTIDE SEQUENCE [LARGE SCALE GENOMIC DNA]</scope>
    <source>
        <strain evidence="7">Comreactor17</strain>
    </source>
</reference>
<evidence type="ECO:0000259" key="6">
    <source>
        <dbReference type="Pfam" id="PF08281"/>
    </source>
</evidence>
<dbReference type="InterPro" id="IPR014284">
    <property type="entry name" value="RNA_pol_sigma-70_dom"/>
</dbReference>
<dbReference type="Gene3D" id="1.10.10.10">
    <property type="entry name" value="Winged helix-like DNA-binding domain superfamily/Winged helix DNA-binding domain"/>
    <property type="match status" value="1"/>
</dbReference>
<evidence type="ECO:0008006" key="9">
    <source>
        <dbReference type="Google" id="ProtNLM"/>
    </source>
</evidence>
<feature type="domain" description="RNA polymerase sigma-70 region 2" evidence="5">
    <location>
        <begin position="37"/>
        <end position="102"/>
    </location>
</feature>
<dbReference type="GO" id="GO:0006352">
    <property type="term" value="P:DNA-templated transcription initiation"/>
    <property type="evidence" value="ECO:0007669"/>
    <property type="project" value="InterPro"/>
</dbReference>
<keyword evidence="2" id="KW-0805">Transcription regulation</keyword>
<comment type="similarity">
    <text evidence="1">Belongs to the sigma-70 factor family. ECF subfamily.</text>
</comment>
<dbReference type="AlphaFoldDB" id="A0A7S8FCW0"/>
<dbReference type="InterPro" id="IPR036388">
    <property type="entry name" value="WH-like_DNA-bd_sf"/>
</dbReference>
<dbReference type="Gene3D" id="1.10.1740.10">
    <property type="match status" value="1"/>
</dbReference>
<evidence type="ECO:0000256" key="3">
    <source>
        <dbReference type="ARBA" id="ARBA00023082"/>
    </source>
</evidence>
<dbReference type="Proteomes" id="UP000593737">
    <property type="component" value="Chromosome"/>
</dbReference>
<dbReference type="EMBL" id="CP047423">
    <property type="protein sequence ID" value="QPD03493.1"/>
    <property type="molecule type" value="Genomic_DNA"/>
</dbReference>
<dbReference type="Pfam" id="PF04542">
    <property type="entry name" value="Sigma70_r2"/>
    <property type="match status" value="1"/>
</dbReference>
<feature type="domain" description="RNA polymerase sigma factor 70 region 4 type 2" evidence="6">
    <location>
        <begin position="136"/>
        <end position="184"/>
    </location>
</feature>
<evidence type="ECO:0000313" key="7">
    <source>
        <dbReference type="EMBL" id="QPD03493.1"/>
    </source>
</evidence>
<evidence type="ECO:0000313" key="8">
    <source>
        <dbReference type="Proteomes" id="UP000593737"/>
    </source>
</evidence>
<dbReference type="SUPFAM" id="SSF88659">
    <property type="entry name" value="Sigma3 and sigma4 domains of RNA polymerase sigma factors"/>
    <property type="match status" value="1"/>
</dbReference>
<keyword evidence="4" id="KW-0804">Transcription</keyword>
<accession>A0A7S8FCW0</accession>
<evidence type="ECO:0000256" key="1">
    <source>
        <dbReference type="ARBA" id="ARBA00010641"/>
    </source>
</evidence>
<dbReference type="GO" id="GO:0016987">
    <property type="term" value="F:sigma factor activity"/>
    <property type="evidence" value="ECO:0007669"/>
    <property type="project" value="UniProtKB-KW"/>
</dbReference>
<dbReference type="GO" id="GO:0003677">
    <property type="term" value="F:DNA binding"/>
    <property type="evidence" value="ECO:0007669"/>
    <property type="project" value="InterPro"/>
</dbReference>
<evidence type="ECO:0000256" key="2">
    <source>
        <dbReference type="ARBA" id="ARBA00023015"/>
    </source>
</evidence>
<dbReference type="InterPro" id="IPR013249">
    <property type="entry name" value="RNA_pol_sigma70_r4_t2"/>
</dbReference>
<dbReference type="NCBIfam" id="TIGR02937">
    <property type="entry name" value="sigma70-ECF"/>
    <property type="match status" value="1"/>
</dbReference>
<protein>
    <recommendedName>
        <fullName evidence="9">RNA polymerase sigma factor FecI (Sigma-19)</fullName>
    </recommendedName>
</protein>
<dbReference type="PANTHER" id="PTHR43133:SF63">
    <property type="entry name" value="RNA POLYMERASE SIGMA FACTOR FECI-RELATED"/>
    <property type="match status" value="1"/>
</dbReference>
<evidence type="ECO:0000259" key="5">
    <source>
        <dbReference type="Pfam" id="PF04542"/>
    </source>
</evidence>
<keyword evidence="3" id="KW-0731">Sigma factor</keyword>
<dbReference type="CDD" id="cd06171">
    <property type="entry name" value="Sigma70_r4"/>
    <property type="match status" value="1"/>
</dbReference>
<gene>
    <name evidence="7" type="ORF">Nkreftii_001267</name>
</gene>
<dbReference type="InterPro" id="IPR007627">
    <property type="entry name" value="RNA_pol_sigma70_r2"/>
</dbReference>